<comment type="caution">
    <text evidence="3">The sequence shown here is derived from an EMBL/GenBank/DDBJ whole genome shotgun (WGS) entry which is preliminary data.</text>
</comment>
<dbReference type="RefSeq" id="WP_169681640.1">
    <property type="nucleotide sequence ID" value="NZ_JABBNU010000006.1"/>
</dbReference>
<reference evidence="3 4" key="1">
    <citation type="submission" date="2020-04" db="EMBL/GenBank/DDBJ databases">
        <title>Flammeovirgaceae bacterium KN852 isolated from deep sea.</title>
        <authorList>
            <person name="Zhang D.-C."/>
        </authorList>
    </citation>
    <scope>NUCLEOTIDE SEQUENCE [LARGE SCALE GENOMIC DNA]</scope>
    <source>
        <strain evidence="3 4">KN852</strain>
    </source>
</reference>
<dbReference type="Gene3D" id="6.10.260.10">
    <property type="match status" value="1"/>
</dbReference>
<dbReference type="Proteomes" id="UP000559010">
    <property type="component" value="Unassembled WGS sequence"/>
</dbReference>
<dbReference type="PANTHER" id="PTHR10176:SF3">
    <property type="entry name" value="GLYCOGEN [STARCH] SYNTHASE"/>
    <property type="match status" value="1"/>
</dbReference>
<dbReference type="EMBL" id="JABBNU010000006">
    <property type="protein sequence ID" value="NMM49072.1"/>
    <property type="molecule type" value="Genomic_DNA"/>
</dbReference>
<keyword evidence="2 3" id="KW-0808">Transferase</keyword>
<keyword evidence="1" id="KW-0328">Glycosyltransferase</keyword>
<gene>
    <name evidence="3" type="ORF">HH304_11735</name>
</gene>
<protein>
    <submittedName>
        <fullName evidence="3">Glycosyltransferase</fullName>
    </submittedName>
</protein>
<name>A0A848J7J4_9BACT</name>
<organism evidence="3 4">
    <name type="scientific">Marinigracilibium pacificum</name>
    <dbReference type="NCBI Taxonomy" id="2729599"/>
    <lineage>
        <taxon>Bacteria</taxon>
        <taxon>Pseudomonadati</taxon>
        <taxon>Bacteroidota</taxon>
        <taxon>Cytophagia</taxon>
        <taxon>Cytophagales</taxon>
        <taxon>Flammeovirgaceae</taxon>
        <taxon>Marinigracilibium</taxon>
    </lineage>
</organism>
<dbReference type="AlphaFoldDB" id="A0A848J7J4"/>
<evidence type="ECO:0000313" key="3">
    <source>
        <dbReference type="EMBL" id="NMM49072.1"/>
    </source>
</evidence>
<evidence type="ECO:0000256" key="1">
    <source>
        <dbReference type="ARBA" id="ARBA00022676"/>
    </source>
</evidence>
<dbReference type="GO" id="GO:0005978">
    <property type="term" value="P:glycogen biosynthetic process"/>
    <property type="evidence" value="ECO:0007669"/>
    <property type="project" value="InterPro"/>
</dbReference>
<keyword evidence="4" id="KW-1185">Reference proteome</keyword>
<dbReference type="Gene3D" id="3.40.50.2000">
    <property type="entry name" value="Glycogen Phosphorylase B"/>
    <property type="match status" value="2"/>
</dbReference>
<dbReference type="GO" id="GO:0005737">
    <property type="term" value="C:cytoplasm"/>
    <property type="evidence" value="ECO:0007669"/>
    <property type="project" value="TreeGrafter"/>
</dbReference>
<sequence length="595" mass="69326">MIESTYLIEIAWEVCHKVGGIYTVIRSKVPATRELWGDNYFLIGPAVDDQYQYEFDPTDDMSGPIGAAVEHMRNMGYEVHYGTWLITGRPKIILLKPQVTFNRLDTIKKNLNESFGVSSFEDNELFDQVLMWGDQVKTFLKIFSEKKGDEKAIAHAHEWLAGVPLLGSKELNLPISTVFTTHATALGRSLAMNKPDFYKSLPTTDWYQEAKKYWILPIVQMERACAENADVFTTVSEVTGEECKYLIGKEPDLITPNGLNIKRFSATHEVQNLHEEYKEKIHNFVRGHFFNCYSFDLDNTLYFFTSGRYEFKNKGYDITLKALVRLNELMKKEKIDKTVVFFFITPRPTWSINPDVLHTRAVMEEINKTCENIQEQVGKKLFYSAAADQDKFILPDLNNFVDEYWKLRYRRILQSWKTNQWPIVVTHNLKNDIDDDILKFLREKQFVNSPLDKVKVVYHPEFINSTNPLFGIDYEDFVRGCHLGVFPSYYEPWGYTPLECIARGVPTVTSDLSGFGNYVSENMTDYEDKGVHVLKRRTSTEPKAIENLAQYLLHFTMTSRRYRMIQRNKAEDLSESFDWKELTKYYNEAYINATK</sequence>
<evidence type="ECO:0000256" key="2">
    <source>
        <dbReference type="ARBA" id="ARBA00022679"/>
    </source>
</evidence>
<evidence type="ECO:0000313" key="4">
    <source>
        <dbReference type="Proteomes" id="UP000559010"/>
    </source>
</evidence>
<accession>A0A848J7J4</accession>
<dbReference type="Pfam" id="PF05693">
    <property type="entry name" value="Glycogen_syn"/>
    <property type="match status" value="1"/>
</dbReference>
<dbReference type="PANTHER" id="PTHR10176">
    <property type="entry name" value="GLYCOGEN SYNTHASE"/>
    <property type="match status" value="1"/>
</dbReference>
<dbReference type="InterPro" id="IPR008631">
    <property type="entry name" value="Glycogen_synth"/>
</dbReference>
<dbReference type="SUPFAM" id="SSF53756">
    <property type="entry name" value="UDP-Glycosyltransferase/glycogen phosphorylase"/>
    <property type="match status" value="1"/>
</dbReference>
<proteinExistence type="predicted"/>
<dbReference type="GO" id="GO:0004373">
    <property type="term" value="F:alpha-1,4-glucan glucosyltransferase (UDP-glucose donor) activity"/>
    <property type="evidence" value="ECO:0007669"/>
    <property type="project" value="InterPro"/>
</dbReference>